<comment type="caution">
    <text evidence="2">The sequence shown here is derived from an EMBL/GenBank/DDBJ whole genome shotgun (WGS) entry which is preliminary data.</text>
</comment>
<gene>
    <name evidence="2" type="ORF">HCA78_11780</name>
</gene>
<sequence length="326" mass="37318">MMEIYKITETEWLQLAIEEATWSGKRYQAPRILKFNLFYTSKNGHEITGVYEGDTILFKWKGKELFRGTVWKRDLTLKSVVSITCYDKMQYLLTNKDVYVFNNQRLDQIATRVLNDFDIAKGNISYTGFTIKSLVFSSVTSGYDIILKAISETYKQTGNMYRVFSRAGKIELATWNNPDDIYLLEEYKNIIDVNLTTSIEEAITKVKVILTKGKKTYYGHAKDDYTNEKYGNIQYTESVSDNLNQAQLNERAKQLLNAKKGLNIDLSATFVGVPDIVSGVPVQANIPRYAIKQKYYVDSDTHTFKGTSHTTNVTLIKENKIPEVGL</sequence>
<dbReference type="Proteomes" id="UP000546806">
    <property type="component" value="Unassembled WGS sequence"/>
</dbReference>
<feature type="domain" description="YqbQ/XkdQ" evidence="1">
    <location>
        <begin position="21"/>
        <end position="315"/>
    </location>
</feature>
<evidence type="ECO:0000313" key="3">
    <source>
        <dbReference type="Proteomes" id="UP000546806"/>
    </source>
</evidence>
<organism evidence="2 3">
    <name type="scientific">Listeria booriae</name>
    <dbReference type="NCBI Taxonomy" id="1552123"/>
    <lineage>
        <taxon>Bacteria</taxon>
        <taxon>Bacillati</taxon>
        <taxon>Bacillota</taxon>
        <taxon>Bacilli</taxon>
        <taxon>Bacillales</taxon>
        <taxon>Listeriaceae</taxon>
        <taxon>Listeria</taxon>
    </lineage>
</organism>
<dbReference type="InterPro" id="IPR056937">
    <property type="entry name" value="YqbQ/XkdQ"/>
</dbReference>
<reference evidence="2 3" key="1">
    <citation type="submission" date="2020-03" db="EMBL/GenBank/DDBJ databases">
        <title>Soil Listeria distribution.</title>
        <authorList>
            <person name="Liao J."/>
            <person name="Wiedmann M."/>
        </authorList>
    </citation>
    <scope>NUCLEOTIDE SEQUENCE [LARGE SCALE GENOMIC DNA]</scope>
    <source>
        <strain evidence="2 3">FSL L7-0435</strain>
    </source>
</reference>
<proteinExistence type="predicted"/>
<evidence type="ECO:0000259" key="1">
    <source>
        <dbReference type="Pfam" id="PF24032"/>
    </source>
</evidence>
<dbReference type="AlphaFoldDB" id="A0A842D0Q0"/>
<protein>
    <submittedName>
        <fullName evidence="2">Phage portal protein</fullName>
    </submittedName>
</protein>
<name>A0A842D0Q0_9LIST</name>
<accession>A0A842D0Q0</accession>
<dbReference type="Pfam" id="PF24032">
    <property type="entry name" value="YQBQ"/>
    <property type="match status" value="1"/>
</dbReference>
<dbReference type="EMBL" id="JAARWW010000005">
    <property type="protein sequence ID" value="MBC2004452.1"/>
    <property type="molecule type" value="Genomic_DNA"/>
</dbReference>
<dbReference type="SUPFAM" id="SSF69279">
    <property type="entry name" value="Phage tail proteins"/>
    <property type="match status" value="1"/>
</dbReference>
<evidence type="ECO:0000313" key="2">
    <source>
        <dbReference type="EMBL" id="MBC2004452.1"/>
    </source>
</evidence>